<dbReference type="InterPro" id="IPR051680">
    <property type="entry name" value="ATP-dep_Glu-Cys_Ligase-2"/>
</dbReference>
<evidence type="ECO:0000313" key="2">
    <source>
        <dbReference type="EMBL" id="WXB15611.1"/>
    </source>
</evidence>
<accession>A0ABZ2M2P3</accession>
<protein>
    <submittedName>
        <fullName evidence="2">Alpha-E domain-containing protein</fullName>
    </submittedName>
</protein>
<dbReference type="EMBL" id="CP089984">
    <property type="protein sequence ID" value="WXB15611.1"/>
    <property type="molecule type" value="Genomic_DNA"/>
</dbReference>
<evidence type="ECO:0000313" key="3">
    <source>
        <dbReference type="Proteomes" id="UP001370348"/>
    </source>
</evidence>
<proteinExistence type="predicted"/>
<feature type="domain" description="DUF403" evidence="1">
    <location>
        <begin position="1"/>
        <end position="310"/>
    </location>
</feature>
<evidence type="ECO:0000259" key="1">
    <source>
        <dbReference type="Pfam" id="PF04168"/>
    </source>
</evidence>
<dbReference type="Proteomes" id="UP001370348">
    <property type="component" value="Chromosome"/>
</dbReference>
<keyword evidence="3" id="KW-1185">Reference proteome</keyword>
<dbReference type="InterPro" id="IPR007296">
    <property type="entry name" value="DUF403"/>
</dbReference>
<name>A0ABZ2M2P3_9BACT</name>
<dbReference type="Pfam" id="PF04168">
    <property type="entry name" value="Alpha-E"/>
    <property type="match status" value="1"/>
</dbReference>
<sequence length="336" mass="38277">MLSRVADAIYWMNRYIERMENVARFIDVNLNLALDFSDLDAQWEPLVRTSGDTEPFKERYGEATRDNVLRFLTFDRDNPNSIITCLAKARENARSVREIISSDVWEQVNRAYLMVMDAGRGDAALDTPYEFYSAVKQAAHLFVGITYLTMSHNEAWHFGRLGRLLERADKTSRILDVKYFILLPKPVDVGTTIDELQWAALLRSASAFEMYRKSHGSISPAKVVGFLMLDSKFPRSVRYCLNKAERSLHAITGAPIGTWTNPAERELGRLTAELAFAETKEILTRGLHEYVDDLQKHLNHVSDAVYYTFFTMKPIAEEDAIVPSMPLPPLSSAKLQ</sequence>
<dbReference type="PANTHER" id="PTHR34595">
    <property type="entry name" value="BLR5612 PROTEIN"/>
    <property type="match status" value="1"/>
</dbReference>
<dbReference type="PANTHER" id="PTHR34595:SF7">
    <property type="entry name" value="SLL1039 PROTEIN"/>
    <property type="match status" value="1"/>
</dbReference>
<organism evidence="2 3">
    <name type="scientific">Pendulispora albinea</name>
    <dbReference type="NCBI Taxonomy" id="2741071"/>
    <lineage>
        <taxon>Bacteria</taxon>
        <taxon>Pseudomonadati</taxon>
        <taxon>Myxococcota</taxon>
        <taxon>Myxococcia</taxon>
        <taxon>Myxococcales</taxon>
        <taxon>Sorangiineae</taxon>
        <taxon>Pendulisporaceae</taxon>
        <taxon>Pendulispora</taxon>
    </lineage>
</organism>
<dbReference type="RefSeq" id="WP_394825244.1">
    <property type="nucleotide sequence ID" value="NZ_CP089984.1"/>
</dbReference>
<reference evidence="2 3" key="1">
    <citation type="submission" date="2021-12" db="EMBL/GenBank/DDBJ databases">
        <title>Discovery of the Pendulisporaceae a myxobacterial family with distinct sporulation behavior and unique specialized metabolism.</title>
        <authorList>
            <person name="Garcia R."/>
            <person name="Popoff A."/>
            <person name="Bader C.D."/>
            <person name="Loehr J."/>
            <person name="Walesch S."/>
            <person name="Walt C."/>
            <person name="Boldt J."/>
            <person name="Bunk B."/>
            <person name="Haeckl F.J.F.P.J."/>
            <person name="Gunesch A.P."/>
            <person name="Birkelbach J."/>
            <person name="Nuebel U."/>
            <person name="Pietschmann T."/>
            <person name="Bach T."/>
            <person name="Mueller R."/>
        </authorList>
    </citation>
    <scope>NUCLEOTIDE SEQUENCE [LARGE SCALE GENOMIC DNA]</scope>
    <source>
        <strain evidence="2 3">MSr11954</strain>
    </source>
</reference>
<gene>
    <name evidence="2" type="ORF">LZC94_48320</name>
</gene>